<evidence type="ECO:0000313" key="4">
    <source>
        <dbReference type="Proteomes" id="UP001228905"/>
    </source>
</evidence>
<comment type="caution">
    <text evidence="3">The sequence shown here is derived from an EMBL/GenBank/DDBJ whole genome shotgun (WGS) entry which is preliminary data.</text>
</comment>
<gene>
    <name evidence="3" type="ORF">QO010_001320</name>
</gene>
<dbReference type="InterPro" id="IPR003675">
    <property type="entry name" value="Rce1/LyrA-like_dom"/>
</dbReference>
<feature type="transmembrane region" description="Helical" evidence="1">
    <location>
        <begin position="23"/>
        <end position="42"/>
    </location>
</feature>
<keyword evidence="3" id="KW-0645">Protease</keyword>
<keyword evidence="4" id="KW-1185">Reference proteome</keyword>
<evidence type="ECO:0000256" key="1">
    <source>
        <dbReference type="SAM" id="Phobius"/>
    </source>
</evidence>
<keyword evidence="1" id="KW-1133">Transmembrane helix</keyword>
<dbReference type="RefSeq" id="WP_307347560.1">
    <property type="nucleotide sequence ID" value="NZ_JAUSVS010000002.1"/>
</dbReference>
<feature type="transmembrane region" description="Helical" evidence="1">
    <location>
        <begin position="191"/>
        <end position="210"/>
    </location>
</feature>
<protein>
    <submittedName>
        <fullName evidence="3">Membrane protease YdiL (CAAX protease family)</fullName>
    </submittedName>
</protein>
<feature type="transmembrane region" description="Helical" evidence="1">
    <location>
        <begin position="215"/>
        <end position="234"/>
    </location>
</feature>
<feature type="transmembrane region" description="Helical" evidence="1">
    <location>
        <begin position="62"/>
        <end position="81"/>
    </location>
</feature>
<dbReference type="PANTHER" id="PTHR39430:SF1">
    <property type="entry name" value="PROTEASE"/>
    <property type="match status" value="1"/>
</dbReference>
<keyword evidence="1" id="KW-0812">Transmembrane</keyword>
<proteinExistence type="predicted"/>
<sequence length="305" mass="31668">MDNAAAGLDIGRHRILHPGPLRWLRALGWMVAMVLLIGAAQWGLGRGLRLTAGMLGGDSPPFHLSGVFLMIAVCFGLYWLLVRLGEGREAQELAPGAALGGLAIGAGVGIGMFCVVMAALVASGAYQLTGPHPAPVLADVNMALSSGFLEELFLRAIIFRLVMRAFGVWPALLFSAALFGAGHLANPNATPMAAIAIAIEAGLSLAALYLATGRVWAAIGFHVAWNFVQAYVFGARVSGIEMKGSLWTSTVNAGSPEWLSGGAFGPEASAPAMVAGTLVAIAALVIARRRGNLRALRDPVRPDPG</sequence>
<feature type="transmembrane region" description="Helical" evidence="1">
    <location>
        <begin position="93"/>
        <end position="122"/>
    </location>
</feature>
<evidence type="ECO:0000259" key="2">
    <source>
        <dbReference type="Pfam" id="PF02517"/>
    </source>
</evidence>
<dbReference type="EMBL" id="JAUSVS010000002">
    <property type="protein sequence ID" value="MDQ0463549.1"/>
    <property type="molecule type" value="Genomic_DNA"/>
</dbReference>
<dbReference type="Pfam" id="PF02517">
    <property type="entry name" value="Rce1-like"/>
    <property type="match status" value="1"/>
</dbReference>
<dbReference type="GO" id="GO:0008233">
    <property type="term" value="F:peptidase activity"/>
    <property type="evidence" value="ECO:0007669"/>
    <property type="project" value="UniProtKB-KW"/>
</dbReference>
<dbReference type="PANTHER" id="PTHR39430">
    <property type="entry name" value="MEMBRANE-ASSOCIATED PROTEASE-RELATED"/>
    <property type="match status" value="1"/>
</dbReference>
<feature type="transmembrane region" description="Helical" evidence="1">
    <location>
        <begin position="134"/>
        <end position="154"/>
    </location>
</feature>
<reference evidence="3 4" key="1">
    <citation type="submission" date="2023-07" db="EMBL/GenBank/DDBJ databases">
        <title>Genomic Encyclopedia of Type Strains, Phase IV (KMG-IV): sequencing the most valuable type-strain genomes for metagenomic binning, comparative biology and taxonomic classification.</title>
        <authorList>
            <person name="Goeker M."/>
        </authorList>
    </citation>
    <scope>NUCLEOTIDE SEQUENCE [LARGE SCALE GENOMIC DNA]</scope>
    <source>
        <strain evidence="3 4">DSM 18695</strain>
    </source>
</reference>
<keyword evidence="1" id="KW-0472">Membrane</keyword>
<evidence type="ECO:0000313" key="3">
    <source>
        <dbReference type="EMBL" id="MDQ0463549.1"/>
    </source>
</evidence>
<dbReference type="GO" id="GO:0006508">
    <property type="term" value="P:proteolysis"/>
    <property type="evidence" value="ECO:0007669"/>
    <property type="project" value="UniProtKB-KW"/>
</dbReference>
<dbReference type="Proteomes" id="UP001228905">
    <property type="component" value="Unassembled WGS sequence"/>
</dbReference>
<keyword evidence="3" id="KW-0378">Hydrolase</keyword>
<feature type="transmembrane region" description="Helical" evidence="1">
    <location>
        <begin position="166"/>
        <end position="185"/>
    </location>
</feature>
<feature type="transmembrane region" description="Helical" evidence="1">
    <location>
        <begin position="268"/>
        <end position="287"/>
    </location>
</feature>
<feature type="domain" description="CAAX prenyl protease 2/Lysostaphin resistance protein A-like" evidence="2">
    <location>
        <begin position="140"/>
        <end position="228"/>
    </location>
</feature>
<name>A0ABU0INL7_9CAUL</name>
<organism evidence="3 4">
    <name type="scientific">Caulobacter ginsengisoli</name>
    <dbReference type="NCBI Taxonomy" id="400775"/>
    <lineage>
        <taxon>Bacteria</taxon>
        <taxon>Pseudomonadati</taxon>
        <taxon>Pseudomonadota</taxon>
        <taxon>Alphaproteobacteria</taxon>
        <taxon>Caulobacterales</taxon>
        <taxon>Caulobacteraceae</taxon>
        <taxon>Caulobacter</taxon>
    </lineage>
</organism>
<accession>A0ABU0INL7</accession>